<proteinExistence type="predicted"/>
<feature type="transmembrane region" description="Helical" evidence="1">
    <location>
        <begin position="226"/>
        <end position="244"/>
    </location>
</feature>
<name>A0A2G9YST4_9BACT</name>
<feature type="transmembrane region" description="Helical" evidence="1">
    <location>
        <begin position="150"/>
        <end position="166"/>
    </location>
</feature>
<comment type="caution">
    <text evidence="2">The sequence shown here is derived from an EMBL/GenBank/DDBJ whole genome shotgun (WGS) entry which is preliminary data.</text>
</comment>
<evidence type="ECO:0000256" key="1">
    <source>
        <dbReference type="SAM" id="Phobius"/>
    </source>
</evidence>
<dbReference type="AlphaFoldDB" id="A0A2G9YST4"/>
<reference evidence="2 3" key="1">
    <citation type="submission" date="2017-09" db="EMBL/GenBank/DDBJ databases">
        <title>Depth-based differentiation of microbial function through sediment-hosted aquifers and enrichment of novel symbionts in the deep terrestrial subsurface.</title>
        <authorList>
            <person name="Probst A.J."/>
            <person name="Ladd B."/>
            <person name="Jarett J.K."/>
            <person name="Geller-Mcgrath D.E."/>
            <person name="Sieber C.M."/>
            <person name="Emerson J.B."/>
            <person name="Anantharaman K."/>
            <person name="Thomas B.C."/>
            <person name="Malmstrom R."/>
            <person name="Stieglmeier M."/>
            <person name="Klingl A."/>
            <person name="Woyke T."/>
            <person name="Ryan C.M."/>
            <person name="Banfield J.F."/>
        </authorList>
    </citation>
    <scope>NUCLEOTIDE SEQUENCE [LARGE SCALE GENOMIC DNA]</scope>
    <source>
        <strain evidence="2">CG23_combo_of_CG06-09_8_20_14_all_40_13</strain>
    </source>
</reference>
<protein>
    <recommendedName>
        <fullName evidence="4">Glycosyltransferase RgtA/B/C/D-like domain-containing protein</fullName>
    </recommendedName>
</protein>
<accession>A0A2G9YST4</accession>
<dbReference type="Proteomes" id="UP000231567">
    <property type="component" value="Unassembled WGS sequence"/>
</dbReference>
<feature type="transmembrane region" description="Helical" evidence="1">
    <location>
        <begin position="195"/>
        <end position="214"/>
    </location>
</feature>
<feature type="transmembrane region" description="Helical" evidence="1">
    <location>
        <begin position="316"/>
        <end position="333"/>
    </location>
</feature>
<gene>
    <name evidence="2" type="ORF">COX39_01120</name>
</gene>
<feature type="transmembrane region" description="Helical" evidence="1">
    <location>
        <begin position="424"/>
        <end position="443"/>
    </location>
</feature>
<dbReference type="EMBL" id="PCRM01000017">
    <property type="protein sequence ID" value="PIP21793.1"/>
    <property type="molecule type" value="Genomic_DNA"/>
</dbReference>
<feature type="transmembrane region" description="Helical" evidence="1">
    <location>
        <begin position="389"/>
        <end position="412"/>
    </location>
</feature>
<sequence length="582" mass="66911">MLNNKKSFWIALFFLVLIFIFLGPVIFYPTSYLSGLSGDPFGILYSFFWQKYAFLNHLNPNFNSLLNFPFGVDYSSPLPQSLAGIFAKYLSILFNEVVAYNLIIFSSFVLTFIFGYWLVFKFINNKTGALLSATIITFAPYHLAHASQHLILANIHWLVLFVLVLLNMSRKPTWVLGILAAVSFSLTVLDGYLYGFFALVVLAVWILTKLIWAVICKEMSINRKNLLIYLCSVVFALAIIQIFSPNLIKNILKNPTQIAESTGTKRTYEELSVYSARTYNFLLPPSNNPIFGKYTKKIYEQDIAQPGSNVTEQTLYLGWTPIILALLGLFLYFKNKKFRQERFSFLIIFSILLALAGFYFSFAPTISIFGLKIRTPAAWLFNFMPFIRVYARFGLLVVISVATLAGLGLSLILKSVGNAKLKYFLFFIFYFLILLEFANFSPWPVVDVSQKAMPAVYQWLKEQRGNDWAVAEYPLLSTEEDLSYNYLLWQRFHQKPLIYGAKVNSVWEEKRKEIVNIESSETIAKLKERKVKFVIIHQGRFTPENAQKYPAEYNLGQTPHLSQVKNLKFLANFGNAEVYQIY</sequence>
<evidence type="ECO:0000313" key="3">
    <source>
        <dbReference type="Proteomes" id="UP000231567"/>
    </source>
</evidence>
<evidence type="ECO:0000313" key="2">
    <source>
        <dbReference type="EMBL" id="PIP21793.1"/>
    </source>
</evidence>
<keyword evidence="1" id="KW-0472">Membrane</keyword>
<evidence type="ECO:0008006" key="4">
    <source>
        <dbReference type="Google" id="ProtNLM"/>
    </source>
</evidence>
<feature type="transmembrane region" description="Helical" evidence="1">
    <location>
        <begin position="98"/>
        <end position="120"/>
    </location>
</feature>
<feature type="transmembrane region" description="Helical" evidence="1">
    <location>
        <begin position="345"/>
        <end position="369"/>
    </location>
</feature>
<feature type="transmembrane region" description="Helical" evidence="1">
    <location>
        <begin position="7"/>
        <end position="28"/>
    </location>
</feature>
<organism evidence="2 3">
    <name type="scientific">Candidatus Nealsonbacteria bacterium CG23_combo_of_CG06-09_8_20_14_all_40_13</name>
    <dbReference type="NCBI Taxonomy" id="1974724"/>
    <lineage>
        <taxon>Bacteria</taxon>
        <taxon>Candidatus Nealsoniibacteriota</taxon>
    </lineage>
</organism>
<keyword evidence="1" id="KW-0812">Transmembrane</keyword>
<feature type="transmembrane region" description="Helical" evidence="1">
    <location>
        <begin position="173"/>
        <end position="189"/>
    </location>
</feature>
<feature type="transmembrane region" description="Helical" evidence="1">
    <location>
        <begin position="127"/>
        <end position="144"/>
    </location>
</feature>
<keyword evidence="1" id="KW-1133">Transmembrane helix</keyword>